<reference evidence="2" key="1">
    <citation type="journal article" date="2020" name="Phytopathology">
        <title>Genome Sequence Resources of Colletotrichum truncatum, C. plurivorum, C. musicola, and C. sojae: Four Species Pathogenic to Soybean (Glycine max).</title>
        <authorList>
            <person name="Rogerio F."/>
            <person name="Boufleur T.R."/>
            <person name="Ciampi-Guillardi M."/>
            <person name="Sukno S.A."/>
            <person name="Thon M.R."/>
            <person name="Massola Junior N.S."/>
            <person name="Baroncelli R."/>
        </authorList>
    </citation>
    <scope>NUCLEOTIDE SEQUENCE</scope>
    <source>
        <strain evidence="2">LFN0074</strain>
    </source>
</reference>
<evidence type="ECO:0000256" key="1">
    <source>
        <dbReference type="SAM" id="MobiDB-lite"/>
    </source>
</evidence>
<dbReference type="Proteomes" id="UP000639643">
    <property type="component" value="Unassembled WGS sequence"/>
</dbReference>
<dbReference type="PRINTS" id="PR00929">
    <property type="entry name" value="ATHOOK"/>
</dbReference>
<feature type="compositionally biased region" description="Pro residues" evidence="1">
    <location>
        <begin position="169"/>
        <end position="178"/>
    </location>
</feature>
<dbReference type="EMBL" id="WIGM01000151">
    <property type="protein sequence ID" value="KAF6836935.1"/>
    <property type="molecule type" value="Genomic_DNA"/>
</dbReference>
<evidence type="ECO:0000313" key="3">
    <source>
        <dbReference type="Proteomes" id="UP000639643"/>
    </source>
</evidence>
<comment type="caution">
    <text evidence="2">The sequence shown here is derived from an EMBL/GenBank/DDBJ whole genome shotgun (WGS) entry which is preliminary data.</text>
</comment>
<organism evidence="2 3">
    <name type="scientific">Colletotrichum musicola</name>
    <dbReference type="NCBI Taxonomy" id="2175873"/>
    <lineage>
        <taxon>Eukaryota</taxon>
        <taxon>Fungi</taxon>
        <taxon>Dikarya</taxon>
        <taxon>Ascomycota</taxon>
        <taxon>Pezizomycotina</taxon>
        <taxon>Sordariomycetes</taxon>
        <taxon>Hypocreomycetidae</taxon>
        <taxon>Glomerellales</taxon>
        <taxon>Glomerellaceae</taxon>
        <taxon>Colletotrichum</taxon>
        <taxon>Colletotrichum orchidearum species complex</taxon>
    </lineage>
</organism>
<evidence type="ECO:0008006" key="4">
    <source>
        <dbReference type="Google" id="ProtNLM"/>
    </source>
</evidence>
<name>A0A8H6KSW2_9PEZI</name>
<feature type="compositionally biased region" description="Basic and acidic residues" evidence="1">
    <location>
        <begin position="296"/>
        <end position="323"/>
    </location>
</feature>
<dbReference type="InterPro" id="IPR017956">
    <property type="entry name" value="AT_hook_DNA-bd_motif"/>
</dbReference>
<keyword evidence="3" id="KW-1185">Reference proteome</keyword>
<sequence length="336" mass="36835">MAYSFTDVEKRFILAEVIKTSNLDVGRLVEFLRSYNVEPDWLKMQLPGGRTMEQCISVTGQMFRGPMRMPDLKRKAVNDLLEHPPKRPAMASPMEPPAQLPMPSPLAPASQGSATYSNLMPISSILPAPAQLHNTTLANIQPRPANVGMDAGKVSNRFPSPIQSQQQQQPPPPPPAVPPARKRGRPSRADKARQLRPVLPQHLTPLAPAPPPRPPARESPGTPAEGSVYSLSPGPASETPNEGPKRKRGRPRSVDKAQPARGPRPLAMQQVEPDRSLYKTEQPTVHSGSLTPNDVPRSRPDETPRDSYAEHGQHPETQKERAIPHIGHLTQEGLAR</sequence>
<gene>
    <name evidence="2" type="ORF">CMUS01_05201</name>
</gene>
<feature type="compositionally biased region" description="Polar residues" evidence="1">
    <location>
        <begin position="279"/>
        <end position="292"/>
    </location>
</feature>
<dbReference type="GO" id="GO:0003677">
    <property type="term" value="F:DNA binding"/>
    <property type="evidence" value="ECO:0007669"/>
    <property type="project" value="InterPro"/>
</dbReference>
<dbReference type="AlphaFoldDB" id="A0A8H6KSW2"/>
<feature type="region of interest" description="Disordered" evidence="1">
    <location>
        <begin position="83"/>
        <end position="112"/>
    </location>
</feature>
<feature type="compositionally biased region" description="Pro residues" evidence="1">
    <location>
        <begin position="94"/>
        <end position="106"/>
    </location>
</feature>
<accession>A0A8H6KSW2</accession>
<evidence type="ECO:0000313" key="2">
    <source>
        <dbReference type="EMBL" id="KAF6836935.1"/>
    </source>
</evidence>
<feature type="region of interest" description="Disordered" evidence="1">
    <location>
        <begin position="138"/>
        <end position="336"/>
    </location>
</feature>
<dbReference type="OrthoDB" id="5371646at2759"/>
<proteinExistence type="predicted"/>
<feature type="compositionally biased region" description="Low complexity" evidence="1">
    <location>
        <begin position="159"/>
        <end position="168"/>
    </location>
</feature>
<protein>
    <recommendedName>
        <fullName evidence="4">AT hook domain-containing protein</fullName>
    </recommendedName>
</protein>